<dbReference type="Pfam" id="PF14307">
    <property type="entry name" value="Glyco_tran_WbsX"/>
    <property type="match status" value="1"/>
</dbReference>
<dbReference type="PANTHER" id="PTHR41244:SF1">
    <property type="entry name" value="GLYCOSYLTRANSFERASE"/>
    <property type="match status" value="1"/>
</dbReference>
<reference evidence="1" key="1">
    <citation type="submission" date="2021-05" db="EMBL/GenBank/DDBJ databases">
        <authorList>
            <person name="Pietrasiak N."/>
            <person name="Ward R."/>
            <person name="Stajich J.E."/>
            <person name="Kurbessoian T."/>
        </authorList>
    </citation>
    <scope>NUCLEOTIDE SEQUENCE</scope>
    <source>
        <strain evidence="1">UHER 2000/2452</strain>
    </source>
</reference>
<keyword evidence="1" id="KW-0378">Hydrolase</keyword>
<evidence type="ECO:0000313" key="2">
    <source>
        <dbReference type="Proteomes" id="UP000757435"/>
    </source>
</evidence>
<dbReference type="GO" id="GO:0016787">
    <property type="term" value="F:hydrolase activity"/>
    <property type="evidence" value="ECO:0007669"/>
    <property type="project" value="UniProtKB-KW"/>
</dbReference>
<dbReference type="InterPro" id="IPR032719">
    <property type="entry name" value="WbsX"/>
</dbReference>
<organism evidence="1 2">
    <name type="scientific">Drouetiella hepatica Uher 2000/2452</name>
    <dbReference type="NCBI Taxonomy" id="904376"/>
    <lineage>
        <taxon>Bacteria</taxon>
        <taxon>Bacillati</taxon>
        <taxon>Cyanobacteriota</taxon>
        <taxon>Cyanophyceae</taxon>
        <taxon>Oculatellales</taxon>
        <taxon>Oculatellaceae</taxon>
        <taxon>Drouetiella</taxon>
    </lineage>
</organism>
<dbReference type="Proteomes" id="UP000757435">
    <property type="component" value="Unassembled WGS sequence"/>
</dbReference>
<protein>
    <submittedName>
        <fullName evidence="1">Glycoside hydrolase family 99-like domain-containing protein</fullName>
    </submittedName>
</protein>
<accession>A0A951Q9W2</accession>
<gene>
    <name evidence="1" type="ORF">KME15_09205</name>
</gene>
<proteinExistence type="predicted"/>
<dbReference type="Gene3D" id="3.20.20.80">
    <property type="entry name" value="Glycosidases"/>
    <property type="match status" value="1"/>
</dbReference>
<dbReference type="AlphaFoldDB" id="A0A951Q9W2"/>
<evidence type="ECO:0000313" key="1">
    <source>
        <dbReference type="EMBL" id="MBW4658841.1"/>
    </source>
</evidence>
<reference evidence="1" key="2">
    <citation type="journal article" date="2022" name="Microbiol. Resour. Announc.">
        <title>Metagenome Sequencing to Explore Phylogenomics of Terrestrial Cyanobacteria.</title>
        <authorList>
            <person name="Ward R.D."/>
            <person name="Stajich J.E."/>
            <person name="Johansen J.R."/>
            <person name="Huntemann M."/>
            <person name="Clum A."/>
            <person name="Foster B."/>
            <person name="Foster B."/>
            <person name="Roux S."/>
            <person name="Palaniappan K."/>
            <person name="Varghese N."/>
            <person name="Mukherjee S."/>
            <person name="Reddy T.B.K."/>
            <person name="Daum C."/>
            <person name="Copeland A."/>
            <person name="Chen I.A."/>
            <person name="Ivanova N.N."/>
            <person name="Kyrpides N.C."/>
            <person name="Shapiro N."/>
            <person name="Eloe-Fadrosh E.A."/>
            <person name="Pietrasiak N."/>
        </authorList>
    </citation>
    <scope>NUCLEOTIDE SEQUENCE</scope>
    <source>
        <strain evidence="1">UHER 2000/2452</strain>
    </source>
</reference>
<comment type="caution">
    <text evidence="1">The sequence shown here is derived from an EMBL/GenBank/DDBJ whole genome shotgun (WGS) entry which is preliminary data.</text>
</comment>
<dbReference type="PANTHER" id="PTHR41244">
    <property type="entry name" value="RHAMNAN SYNTHESIS F"/>
    <property type="match status" value="1"/>
</dbReference>
<name>A0A951Q9W2_9CYAN</name>
<dbReference type="EMBL" id="JAHHHD010000007">
    <property type="protein sequence ID" value="MBW4658841.1"/>
    <property type="molecule type" value="Genomic_DNA"/>
</dbReference>
<dbReference type="CDD" id="cd11579">
    <property type="entry name" value="Glyco_tran_WbsX"/>
    <property type="match status" value="1"/>
</dbReference>
<sequence>MSDHELKAKAIAFYLPQYHPISENDAWWGKGFTEWRNVTKAKPLFPGHYQPHLPADLGFYDLRLPESQQAQAELAKAYGIHGFCYYHYWFNGKRLLERPFNDVLASGEPDFPFCLCWANENWTRRWDGLEDEVLMGQIYAEEDDRLHMQWLAQAFRDPRYIRIDGKPLFLVYRAAKIPDPYRTTETWREEAHKLGIGDLHLCFVESFANEHNNPSSIGFDATVEFQPDWTQLGKPLQRGRRWNWARKLGIAEKAYIENNIYEYADIVEQMLAKPTADYKRFPCVTPSWDNAARRKNGNATIFRNATPKLYEHWLSEVIRRERSKQEGDRIVFINAWNEWAEGNHLEPCQKWGHAYLEATTRALQNVALPIEQQPISAISNA</sequence>